<dbReference type="InterPro" id="IPR000504">
    <property type="entry name" value="RRM_dom"/>
</dbReference>
<feature type="non-terminal residue" evidence="6">
    <location>
        <position position="201"/>
    </location>
</feature>
<keyword evidence="7" id="KW-1185">Reference proteome</keyword>
<feature type="domain" description="RRM" evidence="5">
    <location>
        <begin position="30"/>
        <end position="114"/>
    </location>
</feature>
<reference evidence="6 7" key="1">
    <citation type="submission" date="2020-02" db="EMBL/GenBank/DDBJ databases">
        <title>Draft genome sequence of Haematococcus lacustris strain NIES-144.</title>
        <authorList>
            <person name="Morimoto D."/>
            <person name="Nakagawa S."/>
            <person name="Yoshida T."/>
            <person name="Sawayama S."/>
        </authorList>
    </citation>
    <scope>NUCLEOTIDE SEQUENCE [LARGE SCALE GENOMIC DNA]</scope>
    <source>
        <strain evidence="6 7">NIES-144</strain>
    </source>
</reference>
<evidence type="ECO:0000256" key="4">
    <source>
        <dbReference type="PROSITE-ProRule" id="PRU00176"/>
    </source>
</evidence>
<organism evidence="6 7">
    <name type="scientific">Haematococcus lacustris</name>
    <name type="common">Green alga</name>
    <name type="synonym">Haematococcus pluvialis</name>
    <dbReference type="NCBI Taxonomy" id="44745"/>
    <lineage>
        <taxon>Eukaryota</taxon>
        <taxon>Viridiplantae</taxon>
        <taxon>Chlorophyta</taxon>
        <taxon>core chlorophytes</taxon>
        <taxon>Chlorophyceae</taxon>
        <taxon>CS clade</taxon>
        <taxon>Chlamydomonadales</taxon>
        <taxon>Haematococcaceae</taxon>
        <taxon>Haematococcus</taxon>
    </lineage>
</organism>
<accession>A0A699ZPD9</accession>
<dbReference type="AlphaFoldDB" id="A0A699ZPD9"/>
<name>A0A699ZPD9_HAELA</name>
<dbReference type="EMBL" id="BLLF01001843">
    <property type="protein sequence ID" value="GFH21509.1"/>
    <property type="molecule type" value="Genomic_DNA"/>
</dbReference>
<evidence type="ECO:0000256" key="2">
    <source>
        <dbReference type="ARBA" id="ARBA00022884"/>
    </source>
</evidence>
<comment type="caution">
    <text evidence="6">The sequence shown here is derived from an EMBL/GenBank/DDBJ whole genome shotgun (WGS) entry which is preliminary data.</text>
</comment>
<keyword evidence="3" id="KW-0508">mRNA splicing</keyword>
<dbReference type="GO" id="GO:0006397">
    <property type="term" value="P:mRNA processing"/>
    <property type="evidence" value="ECO:0007669"/>
    <property type="project" value="UniProtKB-KW"/>
</dbReference>
<dbReference type="PROSITE" id="PS50102">
    <property type="entry name" value="RRM"/>
    <property type="match status" value="1"/>
</dbReference>
<gene>
    <name evidence="6" type="ORF">HaLaN_18829</name>
</gene>
<feature type="non-terminal residue" evidence="6">
    <location>
        <position position="1"/>
    </location>
</feature>
<sequence>MWQLQQLEARTMVLEQQAKSAATATSKTQREVYVGGLIPGAITGEALRTLFNSALAVQFQGHLMPGMDPVINVNLHPEGKYSFVEFRIPDMATAALALSGQALAAAALAGANLRGLGLPPHIEDPASAAAPQVTPGVNIDGLAPLPTSVVCITGMVTAERLKSDEEYNGLKEDLQEQCNGIVKDCCLEVKIPRPHDPALSD</sequence>
<keyword evidence="1" id="KW-0507">mRNA processing</keyword>
<proteinExistence type="predicted"/>
<keyword evidence="2 4" id="KW-0694">RNA-binding</keyword>
<dbReference type="GO" id="GO:0003723">
    <property type="term" value="F:RNA binding"/>
    <property type="evidence" value="ECO:0007669"/>
    <property type="project" value="UniProtKB-UniRule"/>
</dbReference>
<dbReference type="GO" id="GO:0008380">
    <property type="term" value="P:RNA splicing"/>
    <property type="evidence" value="ECO:0007669"/>
    <property type="project" value="UniProtKB-KW"/>
</dbReference>
<dbReference type="Proteomes" id="UP000485058">
    <property type="component" value="Unassembled WGS sequence"/>
</dbReference>
<dbReference type="PANTHER" id="PTHR23139">
    <property type="entry name" value="RNA-BINDING PROTEIN"/>
    <property type="match status" value="1"/>
</dbReference>
<evidence type="ECO:0000256" key="1">
    <source>
        <dbReference type="ARBA" id="ARBA00022664"/>
    </source>
</evidence>
<evidence type="ECO:0000256" key="3">
    <source>
        <dbReference type="ARBA" id="ARBA00023187"/>
    </source>
</evidence>
<evidence type="ECO:0000259" key="5">
    <source>
        <dbReference type="PROSITE" id="PS50102"/>
    </source>
</evidence>
<dbReference type="InterPro" id="IPR012677">
    <property type="entry name" value="Nucleotide-bd_a/b_plait_sf"/>
</dbReference>
<protein>
    <submittedName>
        <fullName evidence="6">Spindle assembly abnormal 6-like protein</fullName>
    </submittedName>
</protein>
<dbReference type="Gene3D" id="3.30.70.330">
    <property type="match status" value="2"/>
</dbReference>
<evidence type="ECO:0000313" key="6">
    <source>
        <dbReference type="EMBL" id="GFH21509.1"/>
    </source>
</evidence>
<evidence type="ECO:0000313" key="7">
    <source>
        <dbReference type="Proteomes" id="UP000485058"/>
    </source>
</evidence>